<dbReference type="Gene3D" id="3.30.559.10">
    <property type="entry name" value="Chloramphenicol acetyltransferase-like domain"/>
    <property type="match status" value="2"/>
</dbReference>
<protein>
    <recommendedName>
        <fullName evidence="2">Trichothecene 3-O-acetyltransferase-like N-terminal domain-containing protein</fullName>
    </recommendedName>
</protein>
<sequence length="533" mass="59841">MSTESQVFPRQRNSRFGSSWVQPVTEITPETIECFAIENLCARVWPAPTVFFPLQDDDDSISLFTKLAQGLARLLYRYPVLAGRLKSDHRGACRIEILPAPHAGTQFFFADLSGDHDFPSFEELQKSNFPYADGDSDGLRALRPDPFALERDGHSPFISQLSRVQGGHILTFAFSHQVADMVMYRGIVETWARETLEVSKAKLQGRPISPMPPSLWRELSDRARFPAQKAKPRDTDGAMNTSRVLPLWILVDPTILSTLEDMGSIIPLAYLPPAPSQVEINQRVPITGIWRFSRAIVKDLQQSISSISQGQIRLSSMDILTAFLWERFVTAKYMLSRSDATSRVPPKSSSIVFALDIRRRVDPPLPDQYLPACVDLARCSAPLATEDNRLNTIASMAEKIRKANETWNEEDHKSMLALTRSAPVSPGVVPRGPIDLLVTDHSRIPEVVSSDWGQGLGVPVAVREPYLGRSIPTGEITILPRRPNGDLEVMVCGERIVLERLERDAEFARRAKLLFLQHDVVAGCRKRRMRQRL</sequence>
<dbReference type="InterPro" id="IPR054710">
    <property type="entry name" value="Tri101-like_N"/>
</dbReference>
<reference evidence="4" key="1">
    <citation type="submission" date="2020-01" db="EMBL/GenBank/DDBJ databases">
        <authorList>
            <consortium name="DOE Joint Genome Institute"/>
            <person name="Haridas S."/>
            <person name="Albert R."/>
            <person name="Binder M."/>
            <person name="Bloem J."/>
            <person name="Labutti K."/>
            <person name="Salamov A."/>
            <person name="Andreopoulos B."/>
            <person name="Baker S.E."/>
            <person name="Barry K."/>
            <person name="Bills G."/>
            <person name="Bluhm B.H."/>
            <person name="Cannon C."/>
            <person name="Castanera R."/>
            <person name="Culley D.E."/>
            <person name="Daum C."/>
            <person name="Ezra D."/>
            <person name="Gonzalez J.B."/>
            <person name="Henrissat B."/>
            <person name="Kuo A."/>
            <person name="Liang C."/>
            <person name="Lipzen A."/>
            <person name="Lutzoni F."/>
            <person name="Magnuson J."/>
            <person name="Mondo S."/>
            <person name="Nolan M."/>
            <person name="Ohm R."/>
            <person name="Pangilinan J."/>
            <person name="Park H.-J."/>
            <person name="Ramirez L."/>
            <person name="Alfaro M."/>
            <person name="Sun H."/>
            <person name="Tritt A."/>
            <person name="Yoshinaga Y."/>
            <person name="Zwiers L.-H."/>
            <person name="Turgeon B.G."/>
            <person name="Goodwin S.B."/>
            <person name="Spatafora J.W."/>
            <person name="Crous P.W."/>
            <person name="Grigoriev I.V."/>
        </authorList>
    </citation>
    <scope>NUCLEOTIDE SEQUENCE</scope>
    <source>
        <strain evidence="4">CBS 342.82</strain>
    </source>
</reference>
<accession>A0A6J3LRM3</accession>
<dbReference type="GO" id="GO:0016747">
    <property type="term" value="F:acyltransferase activity, transferring groups other than amino-acyl groups"/>
    <property type="evidence" value="ECO:0007669"/>
    <property type="project" value="TreeGrafter"/>
</dbReference>
<dbReference type="GeneID" id="54360507"/>
<gene>
    <name evidence="4" type="ORF">K489DRAFT_364876</name>
</gene>
<dbReference type="PANTHER" id="PTHR31642:SF310">
    <property type="entry name" value="FATTY ALCOHOL:CAFFEOYL-COA ACYLTRANSFERASE"/>
    <property type="match status" value="1"/>
</dbReference>
<evidence type="ECO:0000256" key="1">
    <source>
        <dbReference type="ARBA" id="ARBA00022679"/>
    </source>
</evidence>
<dbReference type="InterPro" id="IPR050317">
    <property type="entry name" value="Plant_Fungal_Acyltransferase"/>
</dbReference>
<keyword evidence="3" id="KW-1185">Reference proteome</keyword>
<evidence type="ECO:0000259" key="2">
    <source>
        <dbReference type="Pfam" id="PF22664"/>
    </source>
</evidence>
<dbReference type="Proteomes" id="UP000504637">
    <property type="component" value="Unplaced"/>
</dbReference>
<dbReference type="RefSeq" id="XP_033455511.1">
    <property type="nucleotide sequence ID" value="XM_033602707.1"/>
</dbReference>
<keyword evidence="1" id="KW-0808">Transferase</keyword>
<dbReference type="AlphaFoldDB" id="A0A6J3LRM3"/>
<reference evidence="4" key="3">
    <citation type="submission" date="2025-08" db="UniProtKB">
        <authorList>
            <consortium name="RefSeq"/>
        </authorList>
    </citation>
    <scope>IDENTIFICATION</scope>
    <source>
        <strain evidence="4">CBS 342.82</strain>
    </source>
</reference>
<reference evidence="4" key="2">
    <citation type="submission" date="2020-04" db="EMBL/GenBank/DDBJ databases">
        <authorList>
            <consortium name="NCBI Genome Project"/>
        </authorList>
    </citation>
    <scope>NUCLEOTIDE SEQUENCE</scope>
    <source>
        <strain evidence="4">CBS 342.82</strain>
    </source>
</reference>
<name>A0A6J3LRM3_9PEZI</name>
<feature type="domain" description="Trichothecene 3-O-acetyltransferase-like N-terminal" evidence="2">
    <location>
        <begin position="49"/>
        <end position="184"/>
    </location>
</feature>
<evidence type="ECO:0000313" key="4">
    <source>
        <dbReference type="RefSeq" id="XP_033455511.1"/>
    </source>
</evidence>
<dbReference type="PANTHER" id="PTHR31642">
    <property type="entry name" value="TRICHOTHECENE 3-O-ACETYLTRANSFERASE"/>
    <property type="match status" value="1"/>
</dbReference>
<proteinExistence type="predicted"/>
<dbReference type="Pfam" id="PF02458">
    <property type="entry name" value="Transferase"/>
    <property type="match status" value="1"/>
</dbReference>
<evidence type="ECO:0000313" key="3">
    <source>
        <dbReference type="Proteomes" id="UP000504637"/>
    </source>
</evidence>
<dbReference type="InterPro" id="IPR023213">
    <property type="entry name" value="CAT-like_dom_sf"/>
</dbReference>
<dbReference type="Pfam" id="PF22664">
    <property type="entry name" value="TRI-like_N"/>
    <property type="match status" value="1"/>
</dbReference>
<dbReference type="OrthoDB" id="1862401at2759"/>
<organism evidence="4">
    <name type="scientific">Dissoconium aciculare CBS 342.82</name>
    <dbReference type="NCBI Taxonomy" id="1314786"/>
    <lineage>
        <taxon>Eukaryota</taxon>
        <taxon>Fungi</taxon>
        <taxon>Dikarya</taxon>
        <taxon>Ascomycota</taxon>
        <taxon>Pezizomycotina</taxon>
        <taxon>Dothideomycetes</taxon>
        <taxon>Dothideomycetidae</taxon>
        <taxon>Mycosphaerellales</taxon>
        <taxon>Dissoconiaceae</taxon>
        <taxon>Dissoconium</taxon>
    </lineage>
</organism>